<keyword evidence="2" id="KW-1185">Reference proteome</keyword>
<evidence type="ECO:0000313" key="1">
    <source>
        <dbReference type="EMBL" id="MDQ0417736.1"/>
    </source>
</evidence>
<dbReference type="EMBL" id="JAUSUV010000007">
    <property type="protein sequence ID" value="MDQ0417736.1"/>
    <property type="molecule type" value="Genomic_DNA"/>
</dbReference>
<reference evidence="1 2" key="1">
    <citation type="submission" date="2023-07" db="EMBL/GenBank/DDBJ databases">
        <title>Genomic Encyclopedia of Type Strains, Phase IV (KMG-IV): sequencing the most valuable type-strain genomes for metagenomic binning, comparative biology and taxonomic classification.</title>
        <authorList>
            <person name="Goeker M."/>
        </authorList>
    </citation>
    <scope>NUCLEOTIDE SEQUENCE [LARGE SCALE GENOMIC DNA]</scope>
    <source>
        <strain evidence="1 2">DSM 46876</strain>
    </source>
</reference>
<gene>
    <name evidence="1" type="ORF">J2Z48_001909</name>
</gene>
<accession>A0AAJ1TNJ2</accession>
<protein>
    <submittedName>
        <fullName evidence="1">Uncharacterized protein</fullName>
    </submittedName>
</protein>
<dbReference type="RefSeq" id="WP_307252915.1">
    <property type="nucleotide sequence ID" value="NZ_JAUSUV010000007.1"/>
</dbReference>
<sequence>MSVKKHYMPPFLEEFRSMKLEIMIRDLSKLSPEDLIKIRHEIDQLLDTETKE</sequence>
<organism evidence="1 2">
    <name type="scientific">Croceifilum oryzae</name>
    <dbReference type="NCBI Taxonomy" id="1553429"/>
    <lineage>
        <taxon>Bacteria</taxon>
        <taxon>Bacillati</taxon>
        <taxon>Bacillota</taxon>
        <taxon>Bacilli</taxon>
        <taxon>Bacillales</taxon>
        <taxon>Thermoactinomycetaceae</taxon>
        <taxon>Croceifilum</taxon>
    </lineage>
</organism>
<dbReference type="Proteomes" id="UP001238450">
    <property type="component" value="Unassembled WGS sequence"/>
</dbReference>
<name>A0AAJ1TNJ2_9BACL</name>
<evidence type="ECO:0000313" key="2">
    <source>
        <dbReference type="Proteomes" id="UP001238450"/>
    </source>
</evidence>
<dbReference type="AlphaFoldDB" id="A0AAJ1TNJ2"/>
<comment type="caution">
    <text evidence="1">The sequence shown here is derived from an EMBL/GenBank/DDBJ whole genome shotgun (WGS) entry which is preliminary data.</text>
</comment>
<proteinExistence type="predicted"/>